<feature type="compositionally biased region" description="Basic and acidic residues" evidence="1">
    <location>
        <begin position="1"/>
        <end position="11"/>
    </location>
</feature>
<name>A0ABD2LUV3_9BILA</name>
<protein>
    <submittedName>
        <fullName evidence="2">Uncharacterized protein</fullName>
    </submittedName>
</protein>
<keyword evidence="3" id="KW-1185">Reference proteome</keyword>
<gene>
    <name evidence="2" type="ORF">niasHT_003811</name>
</gene>
<dbReference type="EMBL" id="JBICBT010000258">
    <property type="protein sequence ID" value="KAL3119028.1"/>
    <property type="molecule type" value="Genomic_DNA"/>
</dbReference>
<evidence type="ECO:0000313" key="2">
    <source>
        <dbReference type="EMBL" id="KAL3119028.1"/>
    </source>
</evidence>
<comment type="caution">
    <text evidence="2">The sequence shown here is derived from an EMBL/GenBank/DDBJ whole genome shotgun (WGS) entry which is preliminary data.</text>
</comment>
<sequence length="229" mass="25200">MGEGRTTDEQRRKGRRRAAEGHSVAGGGRARMMAFVAVVSIANWARKAQCLECIQCDRQTLWYSPEENERHIGRCQRGLIPPSQCANSSHTHCIFSYFKQGGVITITERRCGTADEISGCTLYKSMMRAKRHLIAGSAIDVEPTKLWRVGNAGQSPPSHRRRETNPLVVEVCTGGCKENGCVNGVGGGGEAKWTTAWIVVIGWVAWWTSTRTRTVDGRTRQTHDGRAGG</sequence>
<dbReference type="AlphaFoldDB" id="A0ABD2LUV3"/>
<proteinExistence type="predicted"/>
<reference evidence="2 3" key="1">
    <citation type="submission" date="2024-10" db="EMBL/GenBank/DDBJ databases">
        <authorList>
            <person name="Kim D."/>
        </authorList>
    </citation>
    <scope>NUCLEOTIDE SEQUENCE [LARGE SCALE GENOMIC DNA]</scope>
    <source>
        <strain evidence="2">BH-2024</strain>
    </source>
</reference>
<dbReference type="Proteomes" id="UP001620626">
    <property type="component" value="Unassembled WGS sequence"/>
</dbReference>
<evidence type="ECO:0000256" key="1">
    <source>
        <dbReference type="SAM" id="MobiDB-lite"/>
    </source>
</evidence>
<evidence type="ECO:0000313" key="3">
    <source>
        <dbReference type="Proteomes" id="UP001620626"/>
    </source>
</evidence>
<organism evidence="2 3">
    <name type="scientific">Heterodera trifolii</name>
    <dbReference type="NCBI Taxonomy" id="157864"/>
    <lineage>
        <taxon>Eukaryota</taxon>
        <taxon>Metazoa</taxon>
        <taxon>Ecdysozoa</taxon>
        <taxon>Nematoda</taxon>
        <taxon>Chromadorea</taxon>
        <taxon>Rhabditida</taxon>
        <taxon>Tylenchina</taxon>
        <taxon>Tylenchomorpha</taxon>
        <taxon>Tylenchoidea</taxon>
        <taxon>Heteroderidae</taxon>
        <taxon>Heteroderinae</taxon>
        <taxon>Heterodera</taxon>
    </lineage>
</organism>
<accession>A0ABD2LUV3</accession>
<feature type="region of interest" description="Disordered" evidence="1">
    <location>
        <begin position="1"/>
        <end position="25"/>
    </location>
</feature>